<comment type="caution">
    <text evidence="10">The sequence shown here is derived from an EMBL/GenBank/DDBJ whole genome shotgun (WGS) entry which is preliminary data.</text>
</comment>
<evidence type="ECO:0000256" key="5">
    <source>
        <dbReference type="ARBA" id="ARBA00022840"/>
    </source>
</evidence>
<protein>
    <recommendedName>
        <fullName evidence="9">ABC transporter domain-containing protein</fullName>
    </recommendedName>
</protein>
<keyword evidence="5" id="KW-0067">ATP-binding</keyword>
<accession>A0A218ZA02</accession>
<dbReference type="Proteomes" id="UP000242519">
    <property type="component" value="Unassembled WGS sequence"/>
</dbReference>
<evidence type="ECO:0000256" key="7">
    <source>
        <dbReference type="ARBA" id="ARBA00023136"/>
    </source>
</evidence>
<dbReference type="PROSITE" id="PS50893">
    <property type="entry name" value="ABC_TRANSPORTER_2"/>
    <property type="match status" value="1"/>
</dbReference>
<dbReference type="InterPro" id="IPR034001">
    <property type="entry name" value="ABCG_PDR_1"/>
</dbReference>
<proteinExistence type="predicted"/>
<evidence type="ECO:0000256" key="3">
    <source>
        <dbReference type="ARBA" id="ARBA00022692"/>
    </source>
</evidence>
<evidence type="ECO:0000313" key="10">
    <source>
        <dbReference type="EMBL" id="OWP04887.1"/>
    </source>
</evidence>
<keyword evidence="4" id="KW-0547">Nucleotide-binding</keyword>
<dbReference type="Pfam" id="PF19055">
    <property type="entry name" value="ABC2_membrane_7"/>
    <property type="match status" value="1"/>
</dbReference>
<dbReference type="STRING" id="503106.A0A218ZA02"/>
<evidence type="ECO:0000256" key="4">
    <source>
        <dbReference type="ARBA" id="ARBA00022741"/>
    </source>
</evidence>
<reference evidence="10 11" key="1">
    <citation type="submission" date="2017-04" db="EMBL/GenBank/DDBJ databases">
        <title>Draft genome sequence of Marssonina coronaria NL1: causal agent of apple blotch.</title>
        <authorList>
            <person name="Cheng Q."/>
        </authorList>
    </citation>
    <scope>NUCLEOTIDE SEQUENCE [LARGE SCALE GENOMIC DNA]</scope>
    <source>
        <strain evidence="10 11">NL1</strain>
    </source>
</reference>
<dbReference type="Gene3D" id="3.40.50.300">
    <property type="entry name" value="P-loop containing nucleotide triphosphate hydrolases"/>
    <property type="match status" value="3"/>
</dbReference>
<keyword evidence="3" id="KW-0812">Transmembrane</keyword>
<dbReference type="InterPro" id="IPR027417">
    <property type="entry name" value="P-loop_NTPase"/>
</dbReference>
<keyword evidence="7" id="KW-0472">Membrane</keyword>
<dbReference type="GO" id="GO:0016020">
    <property type="term" value="C:membrane"/>
    <property type="evidence" value="ECO:0007669"/>
    <property type="project" value="UniProtKB-SubCell"/>
</dbReference>
<dbReference type="GO" id="GO:0005524">
    <property type="term" value="F:ATP binding"/>
    <property type="evidence" value="ECO:0007669"/>
    <property type="project" value="UniProtKB-KW"/>
</dbReference>
<sequence length="550" mass="59554">MRRELANVSKTRSEGSTSTGHQSYGLKRVTTAGTHRSRQGENEEDYEEREGFELGEFLTDGHFEKRQEGRSAKKVGMVYTNLTVQGVGATATFFKTLPSAVVGPGAAGKKRDLIHDFTEFVRDGEILLVLGRPGSGCSTFLKAVSNKREAFAGVNGDVTYGGIPASVQIKKYKGEVNYTEEDDKYFPTLTVEQTRNSSLLSISGGERKRVPIAEILATKSTVVAWDNSTRGLDASTALDYAKSLRVMTDTSNRTTLVTLYQAAEGIYELIDMVLVINEGKMAYQGPAKAAKQKVKAASALSDAEQGDKGLSPTSASGSSEILDGERQEEALQEIFESNSVFIMEIVQYPVPYMCGKRKLLNKVNGYAKPGVMIALVGSSGAGKTTLLNTLSQRQNTGVVSGDMLVDGRPLGSEFQRGTGLCEQLDLQDGTATIREALVFFAILRQDRSIPGAEKIAFLKKLSYAGQAIVCTIHQPSSVLIHQFDMIMALNPGGKTIYFGPVGDGGKDVIKYFAERGVQCPTHKNVAEFILETAAKGGKRGDGKKLDWNEE</sequence>
<feature type="domain" description="ABC transporter" evidence="9">
    <location>
        <begin position="82"/>
        <end position="303"/>
    </location>
</feature>
<evidence type="ECO:0000256" key="1">
    <source>
        <dbReference type="ARBA" id="ARBA00004141"/>
    </source>
</evidence>
<dbReference type="Pfam" id="PF14510">
    <property type="entry name" value="ABC_trans_N"/>
    <property type="match status" value="1"/>
</dbReference>
<evidence type="ECO:0000313" key="11">
    <source>
        <dbReference type="Proteomes" id="UP000242519"/>
    </source>
</evidence>
<evidence type="ECO:0000259" key="9">
    <source>
        <dbReference type="PROSITE" id="PS50893"/>
    </source>
</evidence>
<feature type="region of interest" description="Disordered" evidence="8">
    <location>
        <begin position="1"/>
        <end position="49"/>
    </location>
</feature>
<dbReference type="AlphaFoldDB" id="A0A218ZA02"/>
<gene>
    <name evidence="10" type="ORF">B2J93_4213</name>
</gene>
<dbReference type="InterPro" id="IPR003593">
    <property type="entry name" value="AAA+_ATPase"/>
</dbReference>
<dbReference type="CDD" id="cd03233">
    <property type="entry name" value="ABCG_PDR_domain1"/>
    <property type="match status" value="1"/>
</dbReference>
<dbReference type="InterPro" id="IPR043926">
    <property type="entry name" value="ABCG_dom"/>
</dbReference>
<dbReference type="PANTHER" id="PTHR19241">
    <property type="entry name" value="ATP-BINDING CASSETTE TRANSPORTER"/>
    <property type="match status" value="1"/>
</dbReference>
<dbReference type="OrthoDB" id="245989at2759"/>
<organism evidence="10 11">
    <name type="scientific">Diplocarpon coronariae</name>
    <dbReference type="NCBI Taxonomy" id="2795749"/>
    <lineage>
        <taxon>Eukaryota</taxon>
        <taxon>Fungi</taxon>
        <taxon>Dikarya</taxon>
        <taxon>Ascomycota</taxon>
        <taxon>Pezizomycotina</taxon>
        <taxon>Leotiomycetes</taxon>
        <taxon>Helotiales</taxon>
        <taxon>Drepanopezizaceae</taxon>
        <taxon>Diplocarpon</taxon>
    </lineage>
</organism>
<dbReference type="InterPro" id="IPR029481">
    <property type="entry name" value="ABC_trans_N"/>
</dbReference>
<feature type="compositionally biased region" description="Polar residues" evidence="8">
    <location>
        <begin position="8"/>
        <end position="22"/>
    </location>
</feature>
<dbReference type="InterPro" id="IPR003439">
    <property type="entry name" value="ABC_transporter-like_ATP-bd"/>
</dbReference>
<evidence type="ECO:0000256" key="2">
    <source>
        <dbReference type="ARBA" id="ARBA00022448"/>
    </source>
</evidence>
<dbReference type="SUPFAM" id="SSF52540">
    <property type="entry name" value="P-loop containing nucleoside triphosphate hydrolases"/>
    <property type="match status" value="2"/>
</dbReference>
<evidence type="ECO:0000256" key="6">
    <source>
        <dbReference type="ARBA" id="ARBA00022989"/>
    </source>
</evidence>
<dbReference type="Pfam" id="PF00005">
    <property type="entry name" value="ABC_tran"/>
    <property type="match status" value="2"/>
</dbReference>
<feature type="region of interest" description="Disordered" evidence="8">
    <location>
        <begin position="302"/>
        <end position="323"/>
    </location>
</feature>
<keyword evidence="6" id="KW-1133">Transmembrane helix</keyword>
<dbReference type="GO" id="GO:0016887">
    <property type="term" value="F:ATP hydrolysis activity"/>
    <property type="evidence" value="ECO:0007669"/>
    <property type="project" value="InterPro"/>
</dbReference>
<keyword evidence="2" id="KW-0813">Transport</keyword>
<dbReference type="EMBL" id="MZNU01000091">
    <property type="protein sequence ID" value="OWP04887.1"/>
    <property type="molecule type" value="Genomic_DNA"/>
</dbReference>
<dbReference type="InParanoid" id="A0A218ZA02"/>
<dbReference type="GO" id="GO:0140359">
    <property type="term" value="F:ABC-type transporter activity"/>
    <property type="evidence" value="ECO:0007669"/>
    <property type="project" value="InterPro"/>
</dbReference>
<dbReference type="SMART" id="SM00382">
    <property type="entry name" value="AAA"/>
    <property type="match status" value="2"/>
</dbReference>
<keyword evidence="11" id="KW-1185">Reference proteome</keyword>
<name>A0A218ZA02_9HELO</name>
<evidence type="ECO:0000256" key="8">
    <source>
        <dbReference type="SAM" id="MobiDB-lite"/>
    </source>
</evidence>
<comment type="subcellular location">
    <subcellularLocation>
        <location evidence="1">Membrane</location>
        <topology evidence="1">Multi-pass membrane protein</topology>
    </subcellularLocation>
</comment>